<gene>
    <name evidence="4" type="primary">ANKRD50</name>
    <name evidence="4" type="ORF">SNEC2469_LOCUS33938</name>
</gene>
<evidence type="ECO:0000313" key="5">
    <source>
        <dbReference type="Proteomes" id="UP000601435"/>
    </source>
</evidence>
<comment type="caution">
    <text evidence="4">The sequence shown here is derived from an EMBL/GenBank/DDBJ whole genome shotgun (WGS) entry which is preliminary data.</text>
</comment>
<dbReference type="Gene3D" id="1.25.40.20">
    <property type="entry name" value="Ankyrin repeat-containing domain"/>
    <property type="match status" value="2"/>
</dbReference>
<reference evidence="4" key="1">
    <citation type="submission" date="2021-02" db="EMBL/GenBank/DDBJ databases">
        <authorList>
            <person name="Dougan E. K."/>
            <person name="Rhodes N."/>
            <person name="Thang M."/>
            <person name="Chan C."/>
        </authorList>
    </citation>
    <scope>NUCLEOTIDE SEQUENCE</scope>
</reference>
<dbReference type="InterPro" id="IPR050745">
    <property type="entry name" value="Multifunctional_regulatory"/>
</dbReference>
<dbReference type="InterPro" id="IPR002110">
    <property type="entry name" value="Ankyrin_rpt"/>
</dbReference>
<dbReference type="OrthoDB" id="194358at2759"/>
<dbReference type="Proteomes" id="UP000601435">
    <property type="component" value="Unassembled WGS sequence"/>
</dbReference>
<evidence type="ECO:0000256" key="1">
    <source>
        <dbReference type="ARBA" id="ARBA00022737"/>
    </source>
</evidence>
<organism evidence="4 5">
    <name type="scientific">Symbiodinium necroappetens</name>
    <dbReference type="NCBI Taxonomy" id="1628268"/>
    <lineage>
        <taxon>Eukaryota</taxon>
        <taxon>Sar</taxon>
        <taxon>Alveolata</taxon>
        <taxon>Dinophyceae</taxon>
        <taxon>Suessiales</taxon>
        <taxon>Symbiodiniaceae</taxon>
        <taxon>Symbiodinium</taxon>
    </lineage>
</organism>
<proteinExistence type="predicted"/>
<dbReference type="SMART" id="SM00248">
    <property type="entry name" value="ANK"/>
    <property type="match status" value="5"/>
</dbReference>
<dbReference type="EMBL" id="CAJNJA010091685">
    <property type="protein sequence ID" value="CAE7940574.1"/>
    <property type="molecule type" value="Genomic_DNA"/>
</dbReference>
<feature type="non-terminal residue" evidence="4">
    <location>
        <position position="1"/>
    </location>
</feature>
<dbReference type="PROSITE" id="PS50088">
    <property type="entry name" value="ANK_REPEAT"/>
    <property type="match status" value="2"/>
</dbReference>
<dbReference type="Pfam" id="PF12796">
    <property type="entry name" value="Ank_2"/>
    <property type="match status" value="1"/>
</dbReference>
<protein>
    <submittedName>
        <fullName evidence="4">ANKRD50 protein</fullName>
    </submittedName>
</protein>
<feature type="repeat" description="ANK" evidence="3">
    <location>
        <begin position="218"/>
        <end position="248"/>
    </location>
</feature>
<dbReference type="PROSITE" id="PS50297">
    <property type="entry name" value="ANK_REP_REGION"/>
    <property type="match status" value="1"/>
</dbReference>
<feature type="repeat" description="ANK" evidence="3">
    <location>
        <begin position="285"/>
        <end position="317"/>
    </location>
</feature>
<keyword evidence="5" id="KW-1185">Reference proteome</keyword>
<keyword evidence="1" id="KW-0677">Repeat</keyword>
<keyword evidence="2 3" id="KW-0040">ANK repeat</keyword>
<evidence type="ECO:0000256" key="2">
    <source>
        <dbReference type="ARBA" id="ARBA00023043"/>
    </source>
</evidence>
<dbReference type="SUPFAM" id="SSF48403">
    <property type="entry name" value="Ankyrin repeat"/>
    <property type="match status" value="1"/>
</dbReference>
<sequence>MVQQKLLLYLRQGDLHNYRVLLNLQHLHFRGFSVESIDDWVPGFVSTDTDPSSFFLQKFMYQHGFRSPVERDKAGWTPLCYAAVSGTPLLLVALLQQRANPNDCIRHASQQQVQMSAGASALIICVCLNHLDAIQILLEHRANPNRGDATGTTAVHYSCSCANADALRLLHAARGSTVLQNAFKITPTMLMGGVGNNNAELQVRLIEELSVRSLTLSEVNTALHLSILFGGASGAVVVTLLEAGADINGPTCLPKSALFQTLMAYMSFRHPWRQTAFSRYAYHRRGATPLMCSIICGAYEAAAVLIASGARLDLRNGRGCSAKELAAEMS</sequence>
<accession>A0A813CC64</accession>
<dbReference type="PANTHER" id="PTHR24189:SF50">
    <property type="entry name" value="ANKYRIN REPEAT AND SOCS BOX PROTEIN 2"/>
    <property type="match status" value="1"/>
</dbReference>
<evidence type="ECO:0000256" key="3">
    <source>
        <dbReference type="PROSITE-ProRule" id="PRU00023"/>
    </source>
</evidence>
<dbReference type="PANTHER" id="PTHR24189">
    <property type="entry name" value="MYOTROPHIN"/>
    <property type="match status" value="1"/>
</dbReference>
<dbReference type="InterPro" id="IPR036770">
    <property type="entry name" value="Ankyrin_rpt-contain_sf"/>
</dbReference>
<name>A0A813CC64_9DINO</name>
<dbReference type="AlphaFoldDB" id="A0A813CC64"/>
<evidence type="ECO:0000313" key="4">
    <source>
        <dbReference type="EMBL" id="CAE7940574.1"/>
    </source>
</evidence>